<dbReference type="Gene3D" id="2.60.120.10">
    <property type="entry name" value="Jelly Rolls"/>
    <property type="match status" value="2"/>
</dbReference>
<evidence type="ECO:0000313" key="2">
    <source>
        <dbReference type="EMBL" id="EDO45920.1"/>
    </source>
</evidence>
<evidence type="ECO:0000313" key="3">
    <source>
        <dbReference type="Proteomes" id="UP000001593"/>
    </source>
</evidence>
<dbReference type="PANTHER" id="PTHR23011:SF32">
    <property type="entry name" value="CYCLIC NUCLEOTIDE-BINDING DOMAIN-CONTAINING PROTEIN 1"/>
    <property type="match status" value="1"/>
</dbReference>
<dbReference type="PROSITE" id="PS50042">
    <property type="entry name" value="CNMP_BINDING_3"/>
    <property type="match status" value="1"/>
</dbReference>
<proteinExistence type="predicted"/>
<keyword evidence="3" id="KW-1185">Reference proteome</keyword>
<dbReference type="SMART" id="SM00100">
    <property type="entry name" value="cNMP"/>
    <property type="match status" value="1"/>
</dbReference>
<dbReference type="STRING" id="45351.A7RRB5"/>
<dbReference type="AlphaFoldDB" id="A7RRB5"/>
<dbReference type="InParanoid" id="A7RRB5"/>
<feature type="domain" description="Cyclic nucleotide-binding" evidence="1">
    <location>
        <begin position="327"/>
        <end position="434"/>
    </location>
</feature>
<dbReference type="Pfam" id="PF00027">
    <property type="entry name" value="cNMP_binding"/>
    <property type="match status" value="1"/>
</dbReference>
<sequence length="514" mass="58635">MTELASRSGVFGGWSEKFSTSKRSQQHKLPKLIGNPALDYDCIKWLCSIDGLGERDRPSTSDAHDIFMQNYPKMFQRPPKLLSLQVPDKRKLDHRQAMSKEIVIPHDKGLYPHQCEGFEEHLCSHNISHHMSKLHKHAFVLTSAASVFNARVHSIRKILRKLPFERKSKENEALFKHLQFFPDLADQVPPHVLKELCAVAQMDRWNEAGCTVFGNTGLHLVLRGSVVPQTTPCFSPVSSKQSREFRSPTPVFGDHELRRAPGLSVGDCFGTLDKIEGREANSRILSVLTLEPCEFLKISTNDYARIIQIISSREEEKKLSLAKTCKLFQSWPKLSLKKVAGLIRWRKFPPGQVLVNESERCEIIGFIKRGNCVLKRMITVAHTFPNGKKEKRTKPVVIGRLGPGDSFGETTVLKNRVMPCNVTTESIVEVGTISSLDVYDLDEVTKSLLTQSYFAMDSHMSEEEIQKEYIEQEKAEEWSKFKRKVVNEVLYFRAIQPGYSKWSRNPSQHEVKNF</sequence>
<dbReference type="PANTHER" id="PTHR23011">
    <property type="entry name" value="CYCLIC NUCLEOTIDE-BINDING DOMAIN CONTAINING PROTEIN"/>
    <property type="match status" value="1"/>
</dbReference>
<dbReference type="PhylomeDB" id="A7RRB5"/>
<dbReference type="KEGG" id="nve:5517995"/>
<dbReference type="InterPro" id="IPR018490">
    <property type="entry name" value="cNMP-bd_dom_sf"/>
</dbReference>
<dbReference type="OrthoDB" id="5966510at2759"/>
<dbReference type="InterPro" id="IPR000595">
    <property type="entry name" value="cNMP-bd_dom"/>
</dbReference>
<dbReference type="HOGENOM" id="CLU_039975_1_1_1"/>
<dbReference type="Proteomes" id="UP000001593">
    <property type="component" value="Unassembled WGS sequence"/>
</dbReference>
<evidence type="ECO:0000259" key="1">
    <source>
        <dbReference type="PROSITE" id="PS50042"/>
    </source>
</evidence>
<organism evidence="2 3">
    <name type="scientific">Nematostella vectensis</name>
    <name type="common">Starlet sea anemone</name>
    <dbReference type="NCBI Taxonomy" id="45351"/>
    <lineage>
        <taxon>Eukaryota</taxon>
        <taxon>Metazoa</taxon>
        <taxon>Cnidaria</taxon>
        <taxon>Anthozoa</taxon>
        <taxon>Hexacorallia</taxon>
        <taxon>Actiniaria</taxon>
        <taxon>Edwardsiidae</taxon>
        <taxon>Nematostella</taxon>
    </lineage>
</organism>
<reference evidence="2 3" key="1">
    <citation type="journal article" date="2007" name="Science">
        <title>Sea anemone genome reveals ancestral eumetazoan gene repertoire and genomic organization.</title>
        <authorList>
            <person name="Putnam N.H."/>
            <person name="Srivastava M."/>
            <person name="Hellsten U."/>
            <person name="Dirks B."/>
            <person name="Chapman J."/>
            <person name="Salamov A."/>
            <person name="Terry A."/>
            <person name="Shapiro H."/>
            <person name="Lindquist E."/>
            <person name="Kapitonov V.V."/>
            <person name="Jurka J."/>
            <person name="Genikhovich G."/>
            <person name="Grigoriev I.V."/>
            <person name="Lucas S.M."/>
            <person name="Steele R.E."/>
            <person name="Finnerty J.R."/>
            <person name="Technau U."/>
            <person name="Martindale M.Q."/>
            <person name="Rokhsar D.S."/>
        </authorList>
    </citation>
    <scope>NUCLEOTIDE SEQUENCE [LARGE SCALE GENOMIC DNA]</scope>
    <source>
        <strain evidence="3">CH2 X CH6</strain>
    </source>
</reference>
<name>A7RRB5_NEMVE</name>
<dbReference type="OMA" id="HGGHILY"/>
<dbReference type="InterPro" id="IPR014710">
    <property type="entry name" value="RmlC-like_jellyroll"/>
</dbReference>
<accession>A7RRB5</accession>
<dbReference type="CDD" id="cd00038">
    <property type="entry name" value="CAP_ED"/>
    <property type="match status" value="1"/>
</dbReference>
<dbReference type="SUPFAM" id="SSF51206">
    <property type="entry name" value="cAMP-binding domain-like"/>
    <property type="match status" value="2"/>
</dbReference>
<protein>
    <recommendedName>
        <fullName evidence="1">Cyclic nucleotide-binding domain-containing protein</fullName>
    </recommendedName>
</protein>
<dbReference type="eggNOG" id="ENOG502QVKZ">
    <property type="taxonomic scope" value="Eukaryota"/>
</dbReference>
<gene>
    <name evidence="2" type="ORF">NEMVEDRAFT_v1g236556</name>
</gene>
<dbReference type="EMBL" id="DS469531">
    <property type="protein sequence ID" value="EDO45920.1"/>
    <property type="molecule type" value="Genomic_DNA"/>
</dbReference>